<keyword evidence="3" id="KW-0813">Transport</keyword>
<dbReference type="Gene3D" id="2.70.150.10">
    <property type="entry name" value="Calcium-transporting ATPase, cytoplasmic transduction domain A"/>
    <property type="match status" value="1"/>
</dbReference>
<dbReference type="STRING" id="425265.A8Q3I0"/>
<keyword evidence="3" id="KW-0187">Copper transport</keyword>
<comment type="subcellular location">
    <subcellularLocation>
        <location evidence="1">Endomembrane system</location>
        <topology evidence="1">Multi-pass membrane protein</topology>
    </subcellularLocation>
</comment>
<dbReference type="OMA" id="CTGKVEQ"/>
<reference evidence="10 11" key="1">
    <citation type="journal article" date="2007" name="Proc. Natl. Acad. Sci. U.S.A.">
        <title>Dandruff-associated Malassezia genomes reveal convergent and divergent virulence traits shared with plant and human fungal pathogens.</title>
        <authorList>
            <person name="Xu J."/>
            <person name="Saunders C.W."/>
            <person name="Hu P."/>
            <person name="Grant R.A."/>
            <person name="Boekhout T."/>
            <person name="Kuramae E.E."/>
            <person name="Kronstad J.W."/>
            <person name="Deangelis Y.M."/>
            <person name="Reeder N.L."/>
            <person name="Johnstone K.R."/>
            <person name="Leland M."/>
            <person name="Fieno A.M."/>
            <person name="Begley W.M."/>
            <person name="Sun Y."/>
            <person name="Lacey M.P."/>
            <person name="Chaudhary T."/>
            <person name="Keough T."/>
            <person name="Chu L."/>
            <person name="Sears R."/>
            <person name="Yuan B."/>
            <person name="Dawson T.L.Jr."/>
        </authorList>
    </citation>
    <scope>NUCLEOTIDE SEQUENCE [LARGE SCALE GENOMIC DNA]</scope>
    <source>
        <strain evidence="11">ATCC MYA-4612 / CBS 7966</strain>
    </source>
</reference>
<feature type="transmembrane region" description="Helical" evidence="8">
    <location>
        <begin position="198"/>
        <end position="222"/>
    </location>
</feature>
<dbReference type="SUPFAM" id="SSF55008">
    <property type="entry name" value="HMA, heavy metal-associated domain"/>
    <property type="match status" value="2"/>
</dbReference>
<evidence type="ECO:0000256" key="4">
    <source>
        <dbReference type="ARBA" id="ARBA00022842"/>
    </source>
</evidence>
<keyword evidence="4" id="KW-0460">Magnesium</keyword>
<feature type="transmembrane region" description="Helical" evidence="8">
    <location>
        <begin position="242"/>
        <end position="264"/>
    </location>
</feature>
<evidence type="ECO:0000256" key="1">
    <source>
        <dbReference type="ARBA" id="ARBA00004127"/>
    </source>
</evidence>
<dbReference type="GO" id="GO:0055070">
    <property type="term" value="P:copper ion homeostasis"/>
    <property type="evidence" value="ECO:0007669"/>
    <property type="project" value="TreeGrafter"/>
</dbReference>
<dbReference type="CDD" id="cd00371">
    <property type="entry name" value="HMA"/>
    <property type="match status" value="2"/>
</dbReference>
<evidence type="ECO:0000256" key="2">
    <source>
        <dbReference type="ARBA" id="ARBA00022723"/>
    </source>
</evidence>
<evidence type="ECO:0000256" key="7">
    <source>
        <dbReference type="SAM" id="MobiDB-lite"/>
    </source>
</evidence>
<keyword evidence="2" id="KW-0479">Metal-binding</keyword>
<keyword evidence="8" id="KW-0812">Transmembrane</keyword>
<dbReference type="InterPro" id="IPR036163">
    <property type="entry name" value="HMA_dom_sf"/>
</dbReference>
<dbReference type="KEGG" id="mgl:MGL_2408"/>
<evidence type="ECO:0000256" key="6">
    <source>
        <dbReference type="ARBA" id="ARBA00023008"/>
    </source>
</evidence>
<evidence type="ECO:0000313" key="10">
    <source>
        <dbReference type="EMBL" id="EDP43398.1"/>
    </source>
</evidence>
<dbReference type="PRINTS" id="PR00942">
    <property type="entry name" value="CUATPASEI"/>
</dbReference>
<keyword evidence="3" id="KW-0406">Ion transport</keyword>
<dbReference type="PROSITE" id="PS50846">
    <property type="entry name" value="HMA_2"/>
    <property type="match status" value="2"/>
</dbReference>
<evidence type="ECO:0000256" key="5">
    <source>
        <dbReference type="ARBA" id="ARBA00022967"/>
    </source>
</evidence>
<feature type="region of interest" description="Disordered" evidence="7">
    <location>
        <begin position="1"/>
        <end position="33"/>
    </location>
</feature>
<evidence type="ECO:0000256" key="8">
    <source>
        <dbReference type="SAM" id="Phobius"/>
    </source>
</evidence>
<keyword evidence="11" id="KW-1185">Reference proteome</keyword>
<dbReference type="Pfam" id="PF00403">
    <property type="entry name" value="HMA"/>
    <property type="match status" value="2"/>
</dbReference>
<keyword evidence="8" id="KW-0472">Membrane</keyword>
<dbReference type="Gene3D" id="3.30.70.100">
    <property type="match status" value="2"/>
</dbReference>
<feature type="transmembrane region" description="Helical" evidence="8">
    <location>
        <begin position="276"/>
        <end position="297"/>
    </location>
</feature>
<dbReference type="AlphaFoldDB" id="A8Q3I0"/>
<feature type="domain" description="HMA" evidence="9">
    <location>
        <begin position="35"/>
        <end position="102"/>
    </location>
</feature>
<dbReference type="PROSITE" id="PS01047">
    <property type="entry name" value="HMA_1"/>
    <property type="match status" value="2"/>
</dbReference>
<accession>A8Q3I0</accession>
<dbReference type="InterPro" id="IPR006122">
    <property type="entry name" value="HMA_Cu_ion-bd"/>
</dbReference>
<dbReference type="EMBL" id="AAYY01000008">
    <property type="protein sequence ID" value="EDP43398.1"/>
    <property type="molecule type" value="Genomic_DNA"/>
</dbReference>
<sequence>MSDLEKVPMDGSSSFEALRGDASASKEDNHVPNTRTVQLHVSGMTCGSCVASIEKMLGQKPGIESVTVALLAERATVVYDAASTWTPDKLVEAIDDIGFDAQVVPERAEDAVTLSVFGMTCSSCTSSLEHALMRVDGVVSCNVSLTLQRAQIEFDHHRTSVRALVEAVEDAGFDAIVFDDRDEAQIESLTHVHEMHDWLHAFMISLLFAVPEFLVCMVLMHVRLLRPFLIMQPVRGLYMQDVLGLLLTLPVQFGVGQRFFRAAYKAIRHGSMTMDTLVVIGTMASWTFSVLAMLMMLGCTDHCEKPRTFFDTSTMLITFVSLGRYLESSAKGQTGQALTRLIQLAPQKATIYTDEHHQTERVIPAELLQVGDTVKLVPGEKIAADGIVRHGQSFVDESMVTGEHVPVHKTVGAQVLGRHRQWQWNARL</sequence>
<name>A8Q3I0_MALGO</name>
<dbReference type="RefSeq" id="XP_001730612.1">
    <property type="nucleotide sequence ID" value="XM_001730560.1"/>
</dbReference>
<dbReference type="GO" id="GO:0005507">
    <property type="term" value="F:copper ion binding"/>
    <property type="evidence" value="ECO:0007669"/>
    <property type="project" value="InterPro"/>
</dbReference>
<gene>
    <name evidence="10" type="ORF">MGL_2408</name>
</gene>
<organism evidence="10 11">
    <name type="scientific">Malassezia globosa (strain ATCC MYA-4612 / CBS 7966)</name>
    <name type="common">Dandruff-associated fungus</name>
    <dbReference type="NCBI Taxonomy" id="425265"/>
    <lineage>
        <taxon>Eukaryota</taxon>
        <taxon>Fungi</taxon>
        <taxon>Dikarya</taxon>
        <taxon>Basidiomycota</taxon>
        <taxon>Ustilaginomycotina</taxon>
        <taxon>Malasseziomycetes</taxon>
        <taxon>Malasseziales</taxon>
        <taxon>Malasseziaceae</taxon>
        <taxon>Malassezia</taxon>
    </lineage>
</organism>
<dbReference type="NCBIfam" id="TIGR00003">
    <property type="entry name" value="copper ion binding protein"/>
    <property type="match status" value="2"/>
</dbReference>
<dbReference type="InterPro" id="IPR059000">
    <property type="entry name" value="ATPase_P-type_domA"/>
</dbReference>
<evidence type="ECO:0000256" key="3">
    <source>
        <dbReference type="ARBA" id="ARBA00022796"/>
    </source>
</evidence>
<dbReference type="GO" id="GO:0016020">
    <property type="term" value="C:membrane"/>
    <property type="evidence" value="ECO:0007669"/>
    <property type="project" value="TreeGrafter"/>
</dbReference>
<comment type="caution">
    <text evidence="10">The sequence shown here is derived from an EMBL/GenBank/DDBJ whole genome shotgun (WGS) entry which is preliminary data.</text>
</comment>
<keyword evidence="6" id="KW-0186">Copper</keyword>
<keyword evidence="8" id="KW-1133">Transmembrane helix</keyword>
<dbReference type="OrthoDB" id="432719at2759"/>
<dbReference type="SUPFAM" id="SSF81653">
    <property type="entry name" value="Calcium ATPase, transduction domain A"/>
    <property type="match status" value="1"/>
</dbReference>
<dbReference type="FunFam" id="3.30.70.100:FF:000001">
    <property type="entry name" value="ATPase copper transporting beta"/>
    <property type="match status" value="2"/>
</dbReference>
<protein>
    <recommendedName>
        <fullName evidence="9">HMA domain-containing protein</fullName>
    </recommendedName>
</protein>
<dbReference type="InterPro" id="IPR006121">
    <property type="entry name" value="HMA_dom"/>
</dbReference>
<evidence type="ECO:0000313" key="11">
    <source>
        <dbReference type="Proteomes" id="UP000008837"/>
    </source>
</evidence>
<evidence type="ECO:0000259" key="9">
    <source>
        <dbReference type="PROSITE" id="PS50846"/>
    </source>
</evidence>
<dbReference type="PANTHER" id="PTHR43520:SF8">
    <property type="entry name" value="P-TYPE CU(+) TRANSPORTER"/>
    <property type="match status" value="1"/>
</dbReference>
<dbReference type="PANTHER" id="PTHR43520">
    <property type="entry name" value="ATP7, ISOFORM B"/>
    <property type="match status" value="1"/>
</dbReference>
<dbReference type="InParanoid" id="A8Q3I0"/>
<proteinExistence type="predicted"/>
<dbReference type="Pfam" id="PF00122">
    <property type="entry name" value="E1-E2_ATPase"/>
    <property type="match status" value="1"/>
</dbReference>
<dbReference type="InterPro" id="IPR008250">
    <property type="entry name" value="ATPase_P-typ_transduc_dom_A_sf"/>
</dbReference>
<keyword evidence="5" id="KW-1278">Translocase</keyword>
<dbReference type="VEuPathDB" id="FungiDB:MGL_2408"/>
<feature type="domain" description="HMA" evidence="9">
    <location>
        <begin position="110"/>
        <end position="176"/>
    </location>
</feature>
<dbReference type="GO" id="GO:0043682">
    <property type="term" value="F:P-type divalent copper transporter activity"/>
    <property type="evidence" value="ECO:0007669"/>
    <property type="project" value="TreeGrafter"/>
</dbReference>
<dbReference type="GeneID" id="5854919"/>
<dbReference type="InterPro" id="IPR017969">
    <property type="entry name" value="Heavy-metal-associated_CS"/>
</dbReference>
<dbReference type="Proteomes" id="UP000008837">
    <property type="component" value="Unassembled WGS sequence"/>
</dbReference>